<keyword evidence="5" id="KW-0812">Transmembrane</keyword>
<dbReference type="Gene3D" id="2.60.40.10">
    <property type="entry name" value="Immunoglobulins"/>
    <property type="match status" value="1"/>
</dbReference>
<sequence length="1400" mass="145512">MRSSSPARARLVAGLTALALGGGVFLASPAFADDLASLSLTFVQTSGTAPFQDNDDPGNDSGPDNDVVRTNDTLTYSIGIRYEGDDQTAPTIRFELPRGQELVQLPPFCLAGSSVDPVELPAPASPLTATSWESLPRQSVTCVLRNEAMGTALNYSFLAQVRSEVPNGTVMDQLTFEVTSDQVTEPATIGPDPVTVSAAATFDLSKNNDASSANAGPLFQSQAACPPPHETEACFRIAYPVTITVPAGGRGTTPLQSPITFVDDVDPEAFYGASTWAAMVASAGSEADAKAAYGPQVSSCGSIGQGSGFRSSLPYSYLSASYATEANATRNSGTISCPTAPRGEPSTITITDADTSAFTVPTTTGSGNALPANKAYVASFELSVAVPMAAIVEFGTTPEGGAMTLATRNEFTDLTARTIDGQPITDANPDNDARNQTIRIQLNGTIDKAFTGIPGVEDNTPSGTFMQGDATNLPGPPGSGRIKDGNTVVMQGQGVYSLLMTSAQGAAGTNTSQTLVTCDVWDGDRLALASHPDWNGSSASAYPGNGRPVFPVLVRHPYYNLPASTIGQDQSGIGSYKVEYSSGPAGPGADADCSTGTWSENPDDVVAPTVDAQGRTVWDGINRVRVTWVATFPAGTTFGETIFRLAVGMVVLDGDHAAPIGNWASQVLADGTRTTDEVFSGTHREQMPTYDPVTHTKNQGDRLWQGDARARIRKLVERVPGSGEFTDAAVPQYTSGSTIRYRLDPSLTGDVTVDGQKQQVTIEDCLPRFQVFDSAAQGAAALNPVVVQMGAPAEAEIACPANQQYLRWDLGELAVGAPIEPIVVTVEILDVARNGTFTNETVIASPADTSPVGVRSDDVQMQLVVPTGLKISKTADPGVIEVNPEGVATPRTLRWSVFFANIDGPPNVGNVDVIDVLPANGLAGNDFQGSLRFDSAAPAAGTTDVTILYTKRPSGELESNPSAASNLADGSTVWCDAPTGGAVVSGESSDPADPAADCPASNEEVTGLRFLRPGEFDPDDDFQVDILMTPVGNHSGDVYRNITSGRADGVTQGVGPARRDVKVVASSIGHLVWEDLDKNGLWDAGEPGVPGIRVVLTGTDKDGNPVSLETTTDGNGEYSFPELASGTYQVQVAPEGLPVNHTFTQQHASSEGVYSDVDVATGLTPEFTLAADTGDLTRNAGIVIDRNVAIAITKELTKQTPLTGEHTTTLTYDVVVTSEGTASGTYDLSDTLRPGEGIVVEGVRVTVPPELEEIQLTPGFDGAGQPVIATQVPIAGGEVHRYVVEVDVRVPVGLTQEQADCELTEGEEGTGFLNEATLTTGEDSSTAEACAPAPVIPGPTPTPTPPDSPSESPSTPVASPTPGPELGSTGAGILGLVAAAGLLLLAGGTTMLLRRRATTR</sequence>
<feature type="chain" id="PRO_5018176780" evidence="6">
    <location>
        <begin position="33"/>
        <end position="1400"/>
    </location>
</feature>
<evidence type="ECO:0000256" key="2">
    <source>
        <dbReference type="ARBA" id="ARBA00022525"/>
    </source>
</evidence>
<keyword evidence="5" id="KW-1133">Transmembrane helix</keyword>
<dbReference type="InterPro" id="IPR033764">
    <property type="entry name" value="Sdr_B"/>
</dbReference>
<reference evidence="8 9" key="1">
    <citation type="submission" date="2018-11" db="EMBL/GenBank/DDBJ databases">
        <title>Sequencing the genomes of 1000 actinobacteria strains.</title>
        <authorList>
            <person name="Klenk H.-P."/>
        </authorList>
    </citation>
    <scope>NUCLEOTIDE SEQUENCE [LARGE SCALE GENOMIC DNA]</scope>
    <source>
        <strain evidence="8 9">DSM 13521</strain>
    </source>
</reference>
<keyword evidence="3 6" id="KW-0732">Signal</keyword>
<comment type="subcellular location">
    <subcellularLocation>
        <location evidence="1">Secreted</location>
    </subcellularLocation>
</comment>
<dbReference type="PANTHER" id="PTHR23303:SF15">
    <property type="entry name" value="COLOSSIN-A"/>
    <property type="match status" value="1"/>
</dbReference>
<keyword evidence="9" id="KW-1185">Reference proteome</keyword>
<evidence type="ECO:0000259" key="7">
    <source>
        <dbReference type="Pfam" id="PF17210"/>
    </source>
</evidence>
<evidence type="ECO:0000256" key="4">
    <source>
        <dbReference type="SAM" id="MobiDB-lite"/>
    </source>
</evidence>
<keyword evidence="2" id="KW-0964">Secreted</keyword>
<dbReference type="InterPro" id="IPR051417">
    <property type="entry name" value="SDr/BOS_complex"/>
</dbReference>
<feature type="region of interest" description="Disordered" evidence="4">
    <location>
        <begin position="1321"/>
        <end position="1366"/>
    </location>
</feature>
<organism evidence="8 9">
    <name type="scientific">Salana multivorans</name>
    <dbReference type="NCBI Taxonomy" id="120377"/>
    <lineage>
        <taxon>Bacteria</taxon>
        <taxon>Bacillati</taxon>
        <taxon>Actinomycetota</taxon>
        <taxon>Actinomycetes</taxon>
        <taxon>Micrococcales</taxon>
        <taxon>Beutenbergiaceae</taxon>
        <taxon>Salana</taxon>
    </lineage>
</organism>
<dbReference type="Pfam" id="PF17210">
    <property type="entry name" value="SdrD_B"/>
    <property type="match status" value="1"/>
</dbReference>
<keyword evidence="5" id="KW-0472">Membrane</keyword>
<comment type="caution">
    <text evidence="8">The sequence shown here is derived from an EMBL/GenBank/DDBJ whole genome shotgun (WGS) entry which is preliminary data.</text>
</comment>
<evidence type="ECO:0000256" key="5">
    <source>
        <dbReference type="SAM" id="Phobius"/>
    </source>
</evidence>
<dbReference type="PANTHER" id="PTHR23303">
    <property type="entry name" value="CARBOXYPEPTIDASE REGULATORY REGION-CONTAINING"/>
    <property type="match status" value="1"/>
</dbReference>
<gene>
    <name evidence="8" type="ORF">EDD28_3403</name>
</gene>
<evidence type="ECO:0000256" key="3">
    <source>
        <dbReference type="ARBA" id="ARBA00022729"/>
    </source>
</evidence>
<evidence type="ECO:0000313" key="8">
    <source>
        <dbReference type="EMBL" id="ROR93974.1"/>
    </source>
</evidence>
<dbReference type="InterPro" id="IPR013783">
    <property type="entry name" value="Ig-like_fold"/>
</dbReference>
<dbReference type="SUPFAM" id="SSF117074">
    <property type="entry name" value="Hypothetical protein PA1324"/>
    <property type="match status" value="1"/>
</dbReference>
<dbReference type="GO" id="GO:0005975">
    <property type="term" value="P:carbohydrate metabolic process"/>
    <property type="evidence" value="ECO:0007669"/>
    <property type="project" value="UniProtKB-ARBA"/>
</dbReference>
<evidence type="ECO:0000256" key="1">
    <source>
        <dbReference type="ARBA" id="ARBA00004613"/>
    </source>
</evidence>
<dbReference type="EMBL" id="RKHQ01000002">
    <property type="protein sequence ID" value="ROR93974.1"/>
    <property type="molecule type" value="Genomic_DNA"/>
</dbReference>
<evidence type="ECO:0000313" key="9">
    <source>
        <dbReference type="Proteomes" id="UP000275356"/>
    </source>
</evidence>
<feature type="compositionally biased region" description="Pro residues" evidence="4">
    <location>
        <begin position="1334"/>
        <end position="1348"/>
    </location>
</feature>
<feature type="signal peptide" evidence="6">
    <location>
        <begin position="1"/>
        <end position="32"/>
    </location>
</feature>
<feature type="domain" description="SD-repeat containing protein B" evidence="7">
    <location>
        <begin position="1067"/>
        <end position="1182"/>
    </location>
</feature>
<dbReference type="GO" id="GO:0005576">
    <property type="term" value="C:extracellular region"/>
    <property type="evidence" value="ECO:0007669"/>
    <property type="project" value="UniProtKB-SubCell"/>
</dbReference>
<feature type="transmembrane region" description="Helical" evidence="5">
    <location>
        <begin position="1371"/>
        <end position="1393"/>
    </location>
</feature>
<feature type="region of interest" description="Disordered" evidence="4">
    <location>
        <begin position="48"/>
        <end position="69"/>
    </location>
</feature>
<evidence type="ECO:0000256" key="6">
    <source>
        <dbReference type="SAM" id="SignalP"/>
    </source>
</evidence>
<dbReference type="Proteomes" id="UP000275356">
    <property type="component" value="Unassembled WGS sequence"/>
</dbReference>
<proteinExistence type="predicted"/>
<protein>
    <submittedName>
        <fullName evidence="8">SdrD B-like protein</fullName>
    </submittedName>
</protein>
<name>A0A3N2D397_9MICO</name>
<accession>A0A3N2D397</accession>